<dbReference type="OrthoDB" id="4408248at2"/>
<keyword evidence="2" id="KW-0813">Transport</keyword>
<evidence type="ECO:0000256" key="4">
    <source>
        <dbReference type="ARBA" id="ARBA00022519"/>
    </source>
</evidence>
<keyword evidence="11" id="KW-1185">Reference proteome</keyword>
<dbReference type="NCBIfam" id="NF007601">
    <property type="entry name" value="PRK10247.1"/>
    <property type="match status" value="1"/>
</dbReference>
<comment type="similarity">
    <text evidence="1">Belongs to the ABC transporter superfamily. Drug exporter-2 (TC 3.A.1.117) family.</text>
</comment>
<dbReference type="InterPro" id="IPR003593">
    <property type="entry name" value="AAA+_ATPase"/>
</dbReference>
<gene>
    <name evidence="10" type="ORF">C2E15_07075</name>
</gene>
<dbReference type="Gene3D" id="3.40.50.300">
    <property type="entry name" value="P-loop containing nucleotide triphosphate hydrolases"/>
    <property type="match status" value="1"/>
</dbReference>
<proteinExistence type="inferred from homology"/>
<dbReference type="PROSITE" id="PS00211">
    <property type="entry name" value="ABC_TRANSPORTER_1"/>
    <property type="match status" value="1"/>
</dbReference>
<keyword evidence="3" id="KW-1003">Cell membrane</keyword>
<dbReference type="Pfam" id="PF00005">
    <property type="entry name" value="ABC_tran"/>
    <property type="match status" value="1"/>
</dbReference>
<keyword evidence="6 10" id="KW-0067">ATP-binding</keyword>
<dbReference type="AlphaFoldDB" id="A0A1X1DN80"/>
<dbReference type="Proteomes" id="UP000238365">
    <property type="component" value="Chromosome"/>
</dbReference>
<evidence type="ECO:0000256" key="1">
    <source>
        <dbReference type="ARBA" id="ARBA00006526"/>
    </source>
</evidence>
<dbReference type="PANTHER" id="PTHR43423:SF12">
    <property type="entry name" value="IRON EXPORT ATP-BINDING PROTEIN FETA-RELATED"/>
    <property type="match status" value="1"/>
</dbReference>
<dbReference type="CDD" id="cd03225">
    <property type="entry name" value="ABC_cobalt_CbiO_domain1"/>
    <property type="match status" value="1"/>
</dbReference>
<dbReference type="PROSITE" id="PS50893">
    <property type="entry name" value="ABC_TRANSPORTER_2"/>
    <property type="match status" value="1"/>
</dbReference>
<feature type="domain" description="ABC transporter" evidence="9">
    <location>
        <begin position="8"/>
        <end position="216"/>
    </location>
</feature>
<evidence type="ECO:0000256" key="8">
    <source>
        <dbReference type="ARBA" id="ARBA00023136"/>
    </source>
</evidence>
<dbReference type="PANTHER" id="PTHR43423">
    <property type="entry name" value="ABC TRANSPORTER I FAMILY MEMBER 17"/>
    <property type="match status" value="1"/>
</dbReference>
<organism evidence="10 11">
    <name type="scientific">Mixta gaviniae</name>
    <dbReference type="NCBI Taxonomy" id="665914"/>
    <lineage>
        <taxon>Bacteria</taxon>
        <taxon>Pseudomonadati</taxon>
        <taxon>Pseudomonadota</taxon>
        <taxon>Gammaproteobacteria</taxon>
        <taxon>Enterobacterales</taxon>
        <taxon>Erwiniaceae</taxon>
        <taxon>Mixta</taxon>
    </lineage>
</organism>
<keyword evidence="7" id="KW-1278">Translocase</keyword>
<evidence type="ECO:0000256" key="2">
    <source>
        <dbReference type="ARBA" id="ARBA00022448"/>
    </source>
</evidence>
<keyword evidence="4" id="KW-0997">Cell inner membrane</keyword>
<evidence type="ECO:0000256" key="6">
    <source>
        <dbReference type="ARBA" id="ARBA00022840"/>
    </source>
</evidence>
<reference evidence="10 11" key="1">
    <citation type="submission" date="2018-01" db="EMBL/GenBank/DDBJ databases">
        <title>Complete and assembled Genome of Pantoea gaviniae DSM22758T.</title>
        <authorList>
            <person name="Stevens M.J.A."/>
            <person name="Zurfluh K."/>
            <person name="Stephan R."/>
        </authorList>
    </citation>
    <scope>NUCLEOTIDE SEQUENCE [LARGE SCALE GENOMIC DNA]</scope>
    <source>
        <strain evidence="10 11">DSM 22758</strain>
    </source>
</reference>
<evidence type="ECO:0000256" key="7">
    <source>
        <dbReference type="ARBA" id="ARBA00022967"/>
    </source>
</evidence>
<evidence type="ECO:0000256" key="5">
    <source>
        <dbReference type="ARBA" id="ARBA00022741"/>
    </source>
</evidence>
<dbReference type="GO" id="GO:0005524">
    <property type="term" value="F:ATP binding"/>
    <property type="evidence" value="ECO:0007669"/>
    <property type="project" value="UniProtKB-KW"/>
</dbReference>
<name>A0A1X1DN80_9GAMM</name>
<protein>
    <submittedName>
        <fullName evidence="10">Iron ABC transporter ATP-binding protein FetA</fullName>
    </submittedName>
</protein>
<dbReference type="KEGG" id="pgz:C2E15_07075"/>
<dbReference type="GO" id="GO:0055085">
    <property type="term" value="P:transmembrane transport"/>
    <property type="evidence" value="ECO:0007669"/>
    <property type="project" value="InterPro"/>
</dbReference>
<evidence type="ECO:0000313" key="11">
    <source>
        <dbReference type="Proteomes" id="UP000238365"/>
    </source>
</evidence>
<dbReference type="RefSeq" id="WP_104956743.1">
    <property type="nucleotide sequence ID" value="NZ_CP026377.1"/>
</dbReference>
<evidence type="ECO:0000259" key="9">
    <source>
        <dbReference type="PROSITE" id="PS50893"/>
    </source>
</evidence>
<dbReference type="InterPro" id="IPR017871">
    <property type="entry name" value="ABC_transporter-like_CS"/>
</dbReference>
<dbReference type="SMART" id="SM00382">
    <property type="entry name" value="AAA"/>
    <property type="match status" value="1"/>
</dbReference>
<keyword evidence="5" id="KW-0547">Nucleotide-binding</keyword>
<dbReference type="InterPro" id="IPR027417">
    <property type="entry name" value="P-loop_NTPase"/>
</dbReference>
<dbReference type="GO" id="GO:0016887">
    <property type="term" value="F:ATP hydrolysis activity"/>
    <property type="evidence" value="ECO:0007669"/>
    <property type="project" value="InterPro"/>
</dbReference>
<dbReference type="InterPro" id="IPR015856">
    <property type="entry name" value="ABC_transpr_CbiO/EcfA_su"/>
</dbReference>
<accession>A0A1X1DN80</accession>
<dbReference type="SUPFAM" id="SSF52540">
    <property type="entry name" value="P-loop containing nucleoside triphosphate hydrolases"/>
    <property type="match status" value="1"/>
</dbReference>
<keyword evidence="8" id="KW-0472">Membrane</keyword>
<evidence type="ECO:0000256" key="3">
    <source>
        <dbReference type="ARBA" id="ARBA00022475"/>
    </source>
</evidence>
<dbReference type="EMBL" id="CP026377">
    <property type="protein sequence ID" value="AUX92867.1"/>
    <property type="molecule type" value="Genomic_DNA"/>
</dbReference>
<evidence type="ECO:0000313" key="10">
    <source>
        <dbReference type="EMBL" id="AUX92867.1"/>
    </source>
</evidence>
<dbReference type="InterPro" id="IPR003439">
    <property type="entry name" value="ABC_transporter-like_ATP-bd"/>
</dbReference>
<dbReference type="GO" id="GO:0016020">
    <property type="term" value="C:membrane"/>
    <property type="evidence" value="ECO:0007669"/>
    <property type="project" value="InterPro"/>
</dbReference>
<sequence length="218" mass="24006">MTTETPLLAVRDVSYRLAEKTLLAPLSFTLRPQEFAWLTGPSGSGKTTLLKIIASLLTPTSGSVTLNGKSSDQLGPEAWRRQVSYCFQTPQLFGDTVYDNLAFPWQIRQQSPQRQALRDSLAQLNLAPDLLDKPIDALSGGERQRVALLRNLQFPPALLLLDEVTSALDAENKARVNALIQQTAQRHAMSVLWISHDAQETADGARIITLSSDREAAQ</sequence>